<feature type="repeat" description="WD" evidence="1">
    <location>
        <begin position="44"/>
        <end position="76"/>
    </location>
</feature>
<dbReference type="PANTHER" id="PTHR44218:SF6">
    <property type="entry name" value="PROTEIN SUPPRESSOR OF PHYA-105 1"/>
    <property type="match status" value="1"/>
</dbReference>
<evidence type="ECO:0000256" key="1">
    <source>
        <dbReference type="PROSITE-ProRule" id="PRU00221"/>
    </source>
</evidence>
<evidence type="ECO:0000313" key="3">
    <source>
        <dbReference type="Proteomes" id="UP000054498"/>
    </source>
</evidence>
<dbReference type="PROSITE" id="PS50082">
    <property type="entry name" value="WD_REPEATS_2"/>
    <property type="match status" value="1"/>
</dbReference>
<dbReference type="AlphaFoldDB" id="A0A0D2KST7"/>
<accession>A0A0D2KST7</accession>
<proteinExistence type="predicted"/>
<dbReference type="GeneID" id="25742247"/>
<sequence length="222" mass="22666">METRHNVCSVQFSPEVSHLLAAGSVNHKVHLFDIRKTSQPLTVAPGHGKAVSYVRFLPNGRLVSASTDGTLRVWSVAALSAAGAGGGGEAALEAACEVVLRGHQNERNFIGLSASPESYIACGSETNEVVCYHRSLPPPVARHCFSGRRAGGGAGERCSRGACGAGFGGRCSLHGGGGGGGAGEAAGVGEDSHFVSSVCWSKRHGTLLAGNSAGHIKVLQLI</sequence>
<dbReference type="Gene3D" id="2.130.10.10">
    <property type="entry name" value="YVTN repeat-like/Quinoprotein amine dehydrogenase"/>
    <property type="match status" value="1"/>
</dbReference>
<evidence type="ECO:0000313" key="2">
    <source>
        <dbReference type="EMBL" id="KIY98588.1"/>
    </source>
</evidence>
<dbReference type="Proteomes" id="UP000054498">
    <property type="component" value="Unassembled WGS sequence"/>
</dbReference>
<dbReference type="PANTHER" id="PTHR44218">
    <property type="entry name" value="PROTEIN SPA1-RELATED 2"/>
    <property type="match status" value="1"/>
</dbReference>
<organism evidence="2 3">
    <name type="scientific">Monoraphidium neglectum</name>
    <dbReference type="NCBI Taxonomy" id="145388"/>
    <lineage>
        <taxon>Eukaryota</taxon>
        <taxon>Viridiplantae</taxon>
        <taxon>Chlorophyta</taxon>
        <taxon>core chlorophytes</taxon>
        <taxon>Chlorophyceae</taxon>
        <taxon>CS clade</taxon>
        <taxon>Sphaeropleales</taxon>
        <taxon>Selenastraceae</taxon>
        <taxon>Monoraphidium</taxon>
    </lineage>
</organism>
<dbReference type="InterPro" id="IPR001680">
    <property type="entry name" value="WD40_rpt"/>
</dbReference>
<dbReference type="PROSITE" id="PS50294">
    <property type="entry name" value="WD_REPEATS_REGION"/>
    <property type="match status" value="1"/>
</dbReference>
<dbReference type="GO" id="GO:0009640">
    <property type="term" value="P:photomorphogenesis"/>
    <property type="evidence" value="ECO:0007669"/>
    <property type="project" value="InterPro"/>
</dbReference>
<dbReference type="STRING" id="145388.A0A0D2KST7"/>
<dbReference type="RefSeq" id="XP_013897608.1">
    <property type="nucleotide sequence ID" value="XM_014042154.1"/>
</dbReference>
<dbReference type="SMART" id="SM00320">
    <property type="entry name" value="WD40"/>
    <property type="match status" value="4"/>
</dbReference>
<dbReference type="Pfam" id="PF00400">
    <property type="entry name" value="WD40"/>
    <property type="match status" value="2"/>
</dbReference>
<name>A0A0D2KST7_9CHLO</name>
<dbReference type="OrthoDB" id="273771at2759"/>
<keyword evidence="3" id="KW-1185">Reference proteome</keyword>
<dbReference type="InterPro" id="IPR036322">
    <property type="entry name" value="WD40_repeat_dom_sf"/>
</dbReference>
<dbReference type="EMBL" id="KK102132">
    <property type="protein sequence ID" value="KIY98588.1"/>
    <property type="molecule type" value="Genomic_DNA"/>
</dbReference>
<dbReference type="InterPro" id="IPR015943">
    <property type="entry name" value="WD40/YVTN_repeat-like_dom_sf"/>
</dbReference>
<dbReference type="KEGG" id="mng:MNEG_9372"/>
<dbReference type="SUPFAM" id="SSF50978">
    <property type="entry name" value="WD40 repeat-like"/>
    <property type="match status" value="1"/>
</dbReference>
<keyword evidence="1" id="KW-0853">WD repeat</keyword>
<protein>
    <submittedName>
        <fullName evidence="2">Uncharacterized protein</fullName>
    </submittedName>
</protein>
<reference evidence="2 3" key="1">
    <citation type="journal article" date="2013" name="BMC Genomics">
        <title>Reconstruction of the lipid metabolism for the microalga Monoraphidium neglectum from its genome sequence reveals characteristics suitable for biofuel production.</title>
        <authorList>
            <person name="Bogen C."/>
            <person name="Al-Dilaimi A."/>
            <person name="Albersmeier A."/>
            <person name="Wichmann J."/>
            <person name="Grundmann M."/>
            <person name="Rupp O."/>
            <person name="Lauersen K.J."/>
            <person name="Blifernez-Klassen O."/>
            <person name="Kalinowski J."/>
            <person name="Goesmann A."/>
            <person name="Mussgnug J.H."/>
            <person name="Kruse O."/>
        </authorList>
    </citation>
    <scope>NUCLEOTIDE SEQUENCE [LARGE SCALE GENOMIC DNA]</scope>
    <source>
        <strain evidence="2 3">SAG 48.87</strain>
    </source>
</reference>
<dbReference type="InterPro" id="IPR044630">
    <property type="entry name" value="SPA1/2/3/4"/>
</dbReference>
<gene>
    <name evidence="2" type="ORF">MNEG_9372</name>
</gene>